<dbReference type="Gene3D" id="3.40.1190.20">
    <property type="match status" value="1"/>
</dbReference>
<dbReference type="PRINTS" id="PR00990">
    <property type="entry name" value="RIBOKINASE"/>
</dbReference>
<dbReference type="SUPFAM" id="SSF46785">
    <property type="entry name" value="Winged helix' DNA-binding domain"/>
    <property type="match status" value="1"/>
</dbReference>
<dbReference type="RefSeq" id="WP_114643323.1">
    <property type="nucleotide sequence ID" value="NZ_JAACIO010000028.1"/>
</dbReference>
<dbReference type="PROSITE" id="PS00583">
    <property type="entry name" value="PFKB_KINASES_1"/>
    <property type="match status" value="1"/>
</dbReference>
<reference evidence="5 6" key="1">
    <citation type="submission" date="2018-08" db="EMBL/GenBank/DDBJ databases">
        <title>Draft genome sequence of Psychrilyobacter sp. strain SD5 isolated from Black Sea water.</title>
        <authorList>
            <person name="Yadav S."/>
            <person name="Villanueva L."/>
            <person name="Damste J.S.S."/>
        </authorList>
    </citation>
    <scope>NUCLEOTIDE SEQUENCE [LARGE SCALE GENOMIC DNA]</scope>
    <source>
        <strain evidence="5 6">SD5</strain>
    </source>
</reference>
<dbReference type="CDD" id="cd01941">
    <property type="entry name" value="YeiC_kinase_like"/>
    <property type="match status" value="1"/>
</dbReference>
<evidence type="ECO:0000256" key="1">
    <source>
        <dbReference type="ARBA" id="ARBA00010688"/>
    </source>
</evidence>
<dbReference type="Pfam" id="PF13412">
    <property type="entry name" value="HTH_24"/>
    <property type="match status" value="1"/>
</dbReference>
<dbReference type="SUPFAM" id="SSF53613">
    <property type="entry name" value="Ribokinase-like"/>
    <property type="match status" value="1"/>
</dbReference>
<organism evidence="5 6">
    <name type="scientific">Psychrilyobacter piezotolerans</name>
    <dbReference type="NCBI Taxonomy" id="2293438"/>
    <lineage>
        <taxon>Bacteria</taxon>
        <taxon>Fusobacteriati</taxon>
        <taxon>Fusobacteriota</taxon>
        <taxon>Fusobacteriia</taxon>
        <taxon>Fusobacteriales</taxon>
        <taxon>Fusobacteriaceae</taxon>
        <taxon>Psychrilyobacter</taxon>
    </lineage>
</organism>
<dbReference type="EMBL" id="QUAJ01000029">
    <property type="protein sequence ID" value="REI39881.1"/>
    <property type="molecule type" value="Genomic_DNA"/>
</dbReference>
<dbReference type="InterPro" id="IPR002139">
    <property type="entry name" value="Ribo/fructo_kinase"/>
</dbReference>
<dbReference type="InterPro" id="IPR036390">
    <property type="entry name" value="WH_DNA-bd_sf"/>
</dbReference>
<accession>A0ABX9KE17</accession>
<sequence>MTNREREVLKLIESNPMISQEEIASILEITRSSVAVHISNLMKKGVIMGKGYVLSKEESYICVVGGSNIDIQGYPKDSLIPGDSNPGSVKTSLGGVGRNIAENLTRLGVKTKFLSVVGDDENGKRILTHAKSIDLHMENTLVVKGESTSTYLCVLDEKRDMNVAISYMDILKNMDIDYIKKNDYIVKNSKYCIVDANLPEILEYLVTTYDVPFILDTVSASKAKKIKDLVGYFHTIKPNKMEAEVLSGIAIKNESDLKKAGQYFVDKGVKNVFITLGADGVYYKTPKIEGIVVPPTMEMVGATGAGDAFVAGLTYGLFNDKNIEDEIRFAIGASILAISSEETINPNITSSLVEKTIEKLNFKNNKIIL</sequence>
<evidence type="ECO:0000256" key="3">
    <source>
        <dbReference type="ARBA" id="ARBA00022777"/>
    </source>
</evidence>
<name>A0ABX9KE17_9FUSO</name>
<gene>
    <name evidence="5" type="ORF">DYH56_13060</name>
</gene>
<evidence type="ECO:0000256" key="2">
    <source>
        <dbReference type="ARBA" id="ARBA00022679"/>
    </source>
</evidence>
<keyword evidence="6" id="KW-1185">Reference proteome</keyword>
<dbReference type="InterPro" id="IPR002173">
    <property type="entry name" value="Carboh/pur_kinase_PfkB_CS"/>
</dbReference>
<dbReference type="Proteomes" id="UP000263486">
    <property type="component" value="Unassembled WGS sequence"/>
</dbReference>
<keyword evidence="2" id="KW-0808">Transferase</keyword>
<evidence type="ECO:0000259" key="4">
    <source>
        <dbReference type="Pfam" id="PF00294"/>
    </source>
</evidence>
<dbReference type="PANTHER" id="PTHR10584">
    <property type="entry name" value="SUGAR KINASE"/>
    <property type="match status" value="1"/>
</dbReference>
<comment type="caution">
    <text evidence="5">The sequence shown here is derived from an EMBL/GenBank/DDBJ whole genome shotgun (WGS) entry which is preliminary data.</text>
</comment>
<proteinExistence type="inferred from homology"/>
<feature type="domain" description="Carbohydrate kinase PfkB" evidence="4">
    <location>
        <begin position="60"/>
        <end position="347"/>
    </location>
</feature>
<comment type="similarity">
    <text evidence="1">Belongs to the carbohydrate kinase PfkB family.</text>
</comment>
<dbReference type="InterPro" id="IPR036388">
    <property type="entry name" value="WH-like_DNA-bd_sf"/>
</dbReference>
<evidence type="ECO:0000313" key="6">
    <source>
        <dbReference type="Proteomes" id="UP000263486"/>
    </source>
</evidence>
<dbReference type="Gene3D" id="1.10.10.10">
    <property type="entry name" value="Winged helix-like DNA-binding domain superfamily/Winged helix DNA-binding domain"/>
    <property type="match status" value="1"/>
</dbReference>
<dbReference type="Pfam" id="PF00294">
    <property type="entry name" value="PfkB"/>
    <property type="match status" value="1"/>
</dbReference>
<protein>
    <submittedName>
        <fullName evidence="5">Winged helix-turn-helix transcriptional regulator</fullName>
    </submittedName>
</protein>
<dbReference type="InterPro" id="IPR011611">
    <property type="entry name" value="PfkB_dom"/>
</dbReference>
<evidence type="ECO:0000313" key="5">
    <source>
        <dbReference type="EMBL" id="REI39881.1"/>
    </source>
</evidence>
<dbReference type="PANTHER" id="PTHR10584:SF166">
    <property type="entry name" value="RIBOKINASE"/>
    <property type="match status" value="1"/>
</dbReference>
<dbReference type="InterPro" id="IPR029056">
    <property type="entry name" value="Ribokinase-like"/>
</dbReference>
<keyword evidence="3" id="KW-0418">Kinase</keyword>